<dbReference type="STRING" id="29349.CLOTH_16170"/>
<dbReference type="OrthoDB" id="1640114at2"/>
<dbReference type="CDD" id="cd00761">
    <property type="entry name" value="Glyco_tranf_GTA_type"/>
    <property type="match status" value="1"/>
</dbReference>
<evidence type="ECO:0000313" key="2">
    <source>
        <dbReference type="EMBL" id="OPJ55314.1"/>
    </source>
</evidence>
<dbReference type="SUPFAM" id="SSF53448">
    <property type="entry name" value="Nucleotide-diphospho-sugar transferases"/>
    <property type="match status" value="1"/>
</dbReference>
<proteinExistence type="predicted"/>
<comment type="caution">
    <text evidence="2">The sequence shown here is derived from an EMBL/GenBank/DDBJ whole genome shotgun (WGS) entry which is preliminary data.</text>
</comment>
<accession>A0A1V4I5Z3</accession>
<organism evidence="2 3">
    <name type="scientific">Alkalithermobacter paradoxus</name>
    <dbReference type="NCBI Taxonomy" id="29349"/>
    <lineage>
        <taxon>Bacteria</taxon>
        <taxon>Bacillati</taxon>
        <taxon>Bacillota</taxon>
        <taxon>Clostridia</taxon>
        <taxon>Peptostreptococcales</taxon>
        <taxon>Tepidibacteraceae</taxon>
        <taxon>Alkalithermobacter</taxon>
    </lineage>
</organism>
<keyword evidence="2" id="KW-0808">Transferase</keyword>
<dbReference type="GO" id="GO:0016758">
    <property type="term" value="F:hexosyltransferase activity"/>
    <property type="evidence" value="ECO:0007669"/>
    <property type="project" value="UniProtKB-ARBA"/>
</dbReference>
<evidence type="ECO:0000313" key="3">
    <source>
        <dbReference type="Proteomes" id="UP000190140"/>
    </source>
</evidence>
<dbReference type="Pfam" id="PF00535">
    <property type="entry name" value="Glycos_transf_2"/>
    <property type="match status" value="1"/>
</dbReference>
<evidence type="ECO:0000259" key="1">
    <source>
        <dbReference type="Pfam" id="PF00535"/>
    </source>
</evidence>
<dbReference type="Gene3D" id="3.90.550.10">
    <property type="entry name" value="Spore Coat Polysaccharide Biosynthesis Protein SpsA, Chain A"/>
    <property type="match status" value="1"/>
</dbReference>
<dbReference type="RefSeq" id="WP_079412899.1">
    <property type="nucleotide sequence ID" value="NZ_MZGW01000006.1"/>
</dbReference>
<feature type="domain" description="Glycosyltransferase 2-like" evidence="1">
    <location>
        <begin position="6"/>
        <end position="163"/>
    </location>
</feature>
<gene>
    <name evidence="2" type="primary">epsH</name>
    <name evidence="2" type="ORF">CLOTH_16170</name>
</gene>
<sequence length="311" mass="36548">MKPKVSIVIPVYNGEKSIGISLKSLLEQTDKNFEAIIVDDGSKDKTKDITLEHIKLDSRFKYFFQENAGVSAARNKGTQLATGEFITFLDSDDFYEKTFIEKMVNKIESESADVCYCGYNIVSPNKSKIKKTKFRSKDLLLDYILGRVSIHTTGWMIRKKLIEEFDIKFPEGISWGEDFEFFCEVLSHSKKNTCVKEYLTNYRVEFEENRLSNFSMDKLDKDFISIQRIAEKLDFMNDNIIEKALLSYRLQALLVYRLLLAFQFNVSKEEILNYYEKYKIYLKNNNWNNGIRSVKLNFYKRKLFMKIGELN</sequence>
<dbReference type="InterPro" id="IPR029044">
    <property type="entry name" value="Nucleotide-diphossugar_trans"/>
</dbReference>
<dbReference type="EC" id="2.4.-.-" evidence="2"/>
<name>A0A1V4I5Z3_9FIRM</name>
<dbReference type="InterPro" id="IPR001173">
    <property type="entry name" value="Glyco_trans_2-like"/>
</dbReference>
<keyword evidence="2" id="KW-0328">Glycosyltransferase</keyword>
<dbReference type="Proteomes" id="UP000190140">
    <property type="component" value="Unassembled WGS sequence"/>
</dbReference>
<dbReference type="EMBL" id="MZGW01000006">
    <property type="protein sequence ID" value="OPJ55314.1"/>
    <property type="molecule type" value="Genomic_DNA"/>
</dbReference>
<reference evidence="2 3" key="1">
    <citation type="submission" date="2017-03" db="EMBL/GenBank/DDBJ databases">
        <title>Genome sequence of Clostridium thermoalcaliphilum DSM 7309.</title>
        <authorList>
            <person name="Poehlein A."/>
            <person name="Daniel R."/>
        </authorList>
    </citation>
    <scope>NUCLEOTIDE SEQUENCE [LARGE SCALE GENOMIC DNA]</scope>
    <source>
        <strain evidence="2 3">DSM 7309</strain>
    </source>
</reference>
<dbReference type="PANTHER" id="PTHR22916">
    <property type="entry name" value="GLYCOSYLTRANSFERASE"/>
    <property type="match status" value="1"/>
</dbReference>
<dbReference type="AlphaFoldDB" id="A0A1V4I5Z3"/>
<dbReference type="PANTHER" id="PTHR22916:SF3">
    <property type="entry name" value="UDP-GLCNAC:BETAGAL BETA-1,3-N-ACETYLGLUCOSAMINYLTRANSFERASE-LIKE PROTEIN 1"/>
    <property type="match status" value="1"/>
</dbReference>
<protein>
    <submittedName>
        <fullName evidence="2">Putative glycosyltransferase EpsH</fullName>
        <ecNumber evidence="2">2.4.-.-</ecNumber>
    </submittedName>
</protein>
<keyword evidence="3" id="KW-1185">Reference proteome</keyword>